<dbReference type="InterPro" id="IPR006694">
    <property type="entry name" value="Fatty_acid_hydroxylase"/>
</dbReference>
<evidence type="ECO:0000259" key="5">
    <source>
        <dbReference type="Pfam" id="PF04116"/>
    </source>
</evidence>
<keyword evidence="3" id="KW-1133">Transmembrane helix</keyword>
<dbReference type="GO" id="GO:0016491">
    <property type="term" value="F:oxidoreductase activity"/>
    <property type="evidence" value="ECO:0007669"/>
    <property type="project" value="InterPro"/>
</dbReference>
<keyword evidence="4" id="KW-0472">Membrane</keyword>
<organism evidence="6 7">
    <name type="scientific">Meripilus lineatus</name>
    <dbReference type="NCBI Taxonomy" id="2056292"/>
    <lineage>
        <taxon>Eukaryota</taxon>
        <taxon>Fungi</taxon>
        <taxon>Dikarya</taxon>
        <taxon>Basidiomycota</taxon>
        <taxon>Agaricomycotina</taxon>
        <taxon>Agaricomycetes</taxon>
        <taxon>Polyporales</taxon>
        <taxon>Meripilaceae</taxon>
        <taxon>Meripilus</taxon>
    </lineage>
</organism>
<evidence type="ECO:0000256" key="3">
    <source>
        <dbReference type="ARBA" id="ARBA00022989"/>
    </source>
</evidence>
<dbReference type="GO" id="GO:0016020">
    <property type="term" value="C:membrane"/>
    <property type="evidence" value="ECO:0007669"/>
    <property type="project" value="UniProtKB-SubCell"/>
</dbReference>
<sequence>MSNITAPAYTSASILYANTDFSKLSWLETQWAAWYLWIDNPVIATGLMSFLLHEIVYFGRCLPWIAVDAIPYFRRWKLQPTKIPTAKEQWDCTKQVLFNHFTTELPAIWLFHPMAELFGLTTWQVPLPSWQTYVPQVLIFFVFEDIFHFYAHQALHWGPLYKHIHKIHHKYPAPFGLAAEYAHPAEVFILGAGTIIGPILYCAITGNLHIFTMYVWITLRLFQAVDAHSGYDFPWSLQHILPFWAGADHHDFHHMAFNNNFATSFRWCDRIAGTDDRYLAYKARVAAAKKAGLSMKELKDLEIKLMDEAEKEGLEAEKVCENYNYGSKTKVA</sequence>
<proteinExistence type="predicted"/>
<protein>
    <recommendedName>
        <fullName evidence="5">Fatty acid hydroxylase domain-containing protein</fullName>
    </recommendedName>
</protein>
<dbReference type="Pfam" id="PF04116">
    <property type="entry name" value="FA_hydroxylase"/>
    <property type="match status" value="1"/>
</dbReference>
<keyword evidence="7" id="KW-1185">Reference proteome</keyword>
<dbReference type="GO" id="GO:0008610">
    <property type="term" value="P:lipid biosynthetic process"/>
    <property type="evidence" value="ECO:0007669"/>
    <property type="project" value="InterPro"/>
</dbReference>
<evidence type="ECO:0000256" key="4">
    <source>
        <dbReference type="ARBA" id="ARBA00023136"/>
    </source>
</evidence>
<name>A0AAD5VB59_9APHY</name>
<feature type="domain" description="Fatty acid hydroxylase" evidence="5">
    <location>
        <begin position="137"/>
        <end position="274"/>
    </location>
</feature>
<evidence type="ECO:0000313" key="6">
    <source>
        <dbReference type="EMBL" id="KAJ3489163.1"/>
    </source>
</evidence>
<dbReference type="Proteomes" id="UP001212997">
    <property type="component" value="Unassembled WGS sequence"/>
</dbReference>
<accession>A0AAD5VB59</accession>
<dbReference type="InterPro" id="IPR050307">
    <property type="entry name" value="Sterol_Desaturase_Related"/>
</dbReference>
<dbReference type="PANTHER" id="PTHR11863">
    <property type="entry name" value="STEROL DESATURASE"/>
    <property type="match status" value="1"/>
</dbReference>
<evidence type="ECO:0000313" key="7">
    <source>
        <dbReference type="Proteomes" id="UP001212997"/>
    </source>
</evidence>
<gene>
    <name evidence="6" type="ORF">NLI96_g2305</name>
</gene>
<evidence type="ECO:0000256" key="1">
    <source>
        <dbReference type="ARBA" id="ARBA00004370"/>
    </source>
</evidence>
<dbReference type="AlphaFoldDB" id="A0AAD5VB59"/>
<dbReference type="EMBL" id="JANAWD010000051">
    <property type="protein sequence ID" value="KAJ3489163.1"/>
    <property type="molecule type" value="Genomic_DNA"/>
</dbReference>
<evidence type="ECO:0000256" key="2">
    <source>
        <dbReference type="ARBA" id="ARBA00022692"/>
    </source>
</evidence>
<comment type="subcellular location">
    <subcellularLocation>
        <location evidence="1">Membrane</location>
    </subcellularLocation>
</comment>
<comment type="caution">
    <text evidence="6">The sequence shown here is derived from an EMBL/GenBank/DDBJ whole genome shotgun (WGS) entry which is preliminary data.</text>
</comment>
<dbReference type="GO" id="GO:0005506">
    <property type="term" value="F:iron ion binding"/>
    <property type="evidence" value="ECO:0007669"/>
    <property type="project" value="InterPro"/>
</dbReference>
<keyword evidence="2" id="KW-0812">Transmembrane</keyword>
<reference evidence="6" key="1">
    <citation type="submission" date="2022-07" db="EMBL/GenBank/DDBJ databases">
        <title>Genome Sequence of Physisporinus lineatus.</title>
        <authorList>
            <person name="Buettner E."/>
        </authorList>
    </citation>
    <scope>NUCLEOTIDE SEQUENCE</scope>
    <source>
        <strain evidence="6">VT162</strain>
    </source>
</reference>